<proteinExistence type="predicted"/>
<protein>
    <recommendedName>
        <fullName evidence="1">DUF551 domain-containing protein</fullName>
    </recommendedName>
</protein>
<sequence length="71" mass="8108">MTKENNCWISVIDRLPEEGVDVIVYSDYAKAVFVAWLSCEDNTCFTDENGDYGLIDEITHWQPLPEPPKGE</sequence>
<dbReference type="Proteomes" id="UP000189549">
    <property type="component" value="Unassembled WGS sequence"/>
</dbReference>
<evidence type="ECO:0000313" key="2">
    <source>
        <dbReference type="EMBL" id="OOF84179.1"/>
    </source>
</evidence>
<evidence type="ECO:0000259" key="1">
    <source>
        <dbReference type="Pfam" id="PF04448"/>
    </source>
</evidence>
<name>A0A1V3L2M3_9PAST</name>
<dbReference type="EMBL" id="MLAH01000051">
    <property type="protein sequence ID" value="OOF84179.1"/>
    <property type="molecule type" value="Genomic_DNA"/>
</dbReference>
<feature type="domain" description="DUF551" evidence="1">
    <location>
        <begin position="7"/>
        <end position="69"/>
    </location>
</feature>
<dbReference type="AlphaFoldDB" id="A0A1V3L2M3"/>
<reference evidence="2 3" key="1">
    <citation type="submission" date="2016-10" db="EMBL/GenBank/DDBJ databases">
        <title>Rodentibacter gen. nov. and new species.</title>
        <authorList>
            <person name="Christensen H."/>
        </authorList>
    </citation>
    <scope>NUCLEOTIDE SEQUENCE [LARGE SCALE GENOMIC DNA]</scope>
    <source>
        <strain evidence="2 3">Ppn157</strain>
    </source>
</reference>
<dbReference type="RefSeq" id="WP_077476649.1">
    <property type="nucleotide sequence ID" value="NZ_MLAH01000051.1"/>
</dbReference>
<gene>
    <name evidence="2" type="ORF">BKG93_08385</name>
</gene>
<dbReference type="Pfam" id="PF04448">
    <property type="entry name" value="DUF551"/>
    <property type="match status" value="1"/>
</dbReference>
<evidence type="ECO:0000313" key="3">
    <source>
        <dbReference type="Proteomes" id="UP000189549"/>
    </source>
</evidence>
<organism evidence="2 3">
    <name type="scientific">Rodentibacter ratti</name>
    <dbReference type="NCBI Taxonomy" id="1906745"/>
    <lineage>
        <taxon>Bacteria</taxon>
        <taxon>Pseudomonadati</taxon>
        <taxon>Pseudomonadota</taxon>
        <taxon>Gammaproteobacteria</taxon>
        <taxon>Pasteurellales</taxon>
        <taxon>Pasteurellaceae</taxon>
        <taxon>Rodentibacter</taxon>
    </lineage>
</organism>
<dbReference type="InterPro" id="IPR007539">
    <property type="entry name" value="DUF551"/>
</dbReference>
<comment type="caution">
    <text evidence="2">The sequence shown here is derived from an EMBL/GenBank/DDBJ whole genome shotgun (WGS) entry which is preliminary data.</text>
</comment>
<accession>A0A1V3L2M3</accession>